<protein>
    <submittedName>
        <fullName evidence="2">Uncharacterized protein</fullName>
    </submittedName>
</protein>
<dbReference type="OrthoDB" id="9779825at2759"/>
<organism evidence="2 3">
    <name type="scientific">Cervus elaphus hippelaphus</name>
    <name type="common">European red deer</name>
    <dbReference type="NCBI Taxonomy" id="46360"/>
    <lineage>
        <taxon>Eukaryota</taxon>
        <taxon>Metazoa</taxon>
        <taxon>Chordata</taxon>
        <taxon>Craniata</taxon>
        <taxon>Vertebrata</taxon>
        <taxon>Euteleostomi</taxon>
        <taxon>Mammalia</taxon>
        <taxon>Eutheria</taxon>
        <taxon>Laurasiatheria</taxon>
        <taxon>Artiodactyla</taxon>
        <taxon>Ruminantia</taxon>
        <taxon>Pecora</taxon>
        <taxon>Cervidae</taxon>
        <taxon>Cervinae</taxon>
        <taxon>Cervus</taxon>
    </lineage>
</organism>
<reference evidence="2 3" key="1">
    <citation type="journal article" date="2018" name="Mol. Genet. Genomics">
        <title>The red deer Cervus elaphus genome CerEla1.0: sequencing, annotating, genes, and chromosomes.</title>
        <authorList>
            <person name="Bana N.A."/>
            <person name="Nyiri A."/>
            <person name="Nagy J."/>
            <person name="Frank K."/>
            <person name="Nagy T."/>
            <person name="Steger V."/>
            <person name="Schiller M."/>
            <person name="Lakatos P."/>
            <person name="Sugar L."/>
            <person name="Horn P."/>
            <person name="Barta E."/>
            <person name="Orosz L."/>
        </authorList>
    </citation>
    <scope>NUCLEOTIDE SEQUENCE [LARGE SCALE GENOMIC DNA]</scope>
    <source>
        <strain evidence="2">Hungarian</strain>
    </source>
</reference>
<sequence>MMVALIEFCYKSRAESKRMKLTKNTQNFKPAPATNTQNYATYREGYNVYGTENPFPLEASDERNHRKRGCFKDPEPDSTLLGVGHDTNIADGAMTFQ</sequence>
<keyword evidence="3" id="KW-1185">Reference proteome</keyword>
<evidence type="ECO:0000256" key="1">
    <source>
        <dbReference type="SAM" id="MobiDB-lite"/>
    </source>
</evidence>
<feature type="compositionally biased region" description="Basic and acidic residues" evidence="1">
    <location>
        <begin position="65"/>
        <end position="75"/>
    </location>
</feature>
<accession>A0A212C0U3</accession>
<feature type="region of interest" description="Disordered" evidence="1">
    <location>
        <begin position="65"/>
        <end position="85"/>
    </location>
</feature>
<comment type="caution">
    <text evidence="2">The sequence shown here is derived from an EMBL/GenBank/DDBJ whole genome shotgun (WGS) entry which is preliminary data.</text>
</comment>
<proteinExistence type="predicted"/>
<name>A0A212C0U3_CEREH</name>
<gene>
    <name evidence="2" type="ORF">Celaphus_00009497</name>
</gene>
<evidence type="ECO:0000313" key="3">
    <source>
        <dbReference type="Proteomes" id="UP000242450"/>
    </source>
</evidence>
<dbReference type="AlphaFoldDB" id="A0A212C0U3"/>
<evidence type="ECO:0000313" key="2">
    <source>
        <dbReference type="EMBL" id="OWJ99605.1"/>
    </source>
</evidence>
<dbReference type="EMBL" id="MKHE01000034">
    <property type="protein sequence ID" value="OWJ99605.1"/>
    <property type="molecule type" value="Genomic_DNA"/>
</dbReference>
<dbReference type="Proteomes" id="UP000242450">
    <property type="component" value="Chromosome X"/>
</dbReference>